<keyword evidence="3 6" id="KW-0812">Transmembrane</keyword>
<dbReference type="PANTHER" id="PTHR43791">
    <property type="entry name" value="PERMEASE-RELATED"/>
    <property type="match status" value="1"/>
</dbReference>
<feature type="transmembrane region" description="Helical" evidence="6">
    <location>
        <begin position="316"/>
        <end position="333"/>
    </location>
</feature>
<dbReference type="OrthoDB" id="19923at2759"/>
<feature type="domain" description="Major facilitator superfamily (MFS) profile" evidence="7">
    <location>
        <begin position="42"/>
        <end position="459"/>
    </location>
</feature>
<feature type="transmembrane region" description="Helical" evidence="6">
    <location>
        <begin position="135"/>
        <end position="161"/>
    </location>
</feature>
<proteinExistence type="predicted"/>
<comment type="caution">
    <text evidence="8">The sequence shown here is derived from an EMBL/GenBank/DDBJ whole genome shotgun (WGS) entry which is preliminary data.</text>
</comment>
<dbReference type="InterPro" id="IPR020846">
    <property type="entry name" value="MFS_dom"/>
</dbReference>
<comment type="subcellular location">
    <subcellularLocation>
        <location evidence="1">Membrane</location>
        <topology evidence="1">Multi-pass membrane protein</topology>
    </subcellularLocation>
</comment>
<dbReference type="FunFam" id="1.20.1250.20:FF:000057">
    <property type="entry name" value="MFS general substrate transporter"/>
    <property type="match status" value="1"/>
</dbReference>
<evidence type="ECO:0000256" key="4">
    <source>
        <dbReference type="ARBA" id="ARBA00022989"/>
    </source>
</evidence>
<gene>
    <name evidence="8" type="ORF">EJ08DRAFT_681785</name>
</gene>
<evidence type="ECO:0000256" key="1">
    <source>
        <dbReference type="ARBA" id="ARBA00004141"/>
    </source>
</evidence>
<evidence type="ECO:0000259" key="7">
    <source>
        <dbReference type="PROSITE" id="PS50850"/>
    </source>
</evidence>
<dbReference type="GO" id="GO:0022857">
    <property type="term" value="F:transmembrane transporter activity"/>
    <property type="evidence" value="ECO:0007669"/>
    <property type="project" value="InterPro"/>
</dbReference>
<dbReference type="FunFam" id="1.20.1250.20:FF:000068">
    <property type="entry name" value="MFS general substrate transporter"/>
    <property type="match status" value="1"/>
</dbReference>
<name>A0A9P4NK29_9PEZI</name>
<dbReference type="InterPro" id="IPR036259">
    <property type="entry name" value="MFS_trans_sf"/>
</dbReference>
<dbReference type="PROSITE" id="PS50850">
    <property type="entry name" value="MFS"/>
    <property type="match status" value="1"/>
</dbReference>
<accession>A0A9P4NK29</accession>
<feature type="transmembrane region" description="Helical" evidence="6">
    <location>
        <begin position="366"/>
        <end position="388"/>
    </location>
</feature>
<dbReference type="Gene3D" id="1.20.1250.20">
    <property type="entry name" value="MFS general substrate transporter like domains"/>
    <property type="match status" value="2"/>
</dbReference>
<keyword evidence="4 6" id="KW-1133">Transmembrane helix</keyword>
<keyword evidence="9" id="KW-1185">Reference proteome</keyword>
<dbReference type="InterPro" id="IPR011701">
    <property type="entry name" value="MFS"/>
</dbReference>
<dbReference type="PANTHER" id="PTHR43791:SF52">
    <property type="entry name" value="TRANSPORTER, PUTATIVE (AFU_ORTHOLOGUE AFUA_1G11820)-RELATED"/>
    <property type="match status" value="1"/>
</dbReference>
<evidence type="ECO:0000256" key="2">
    <source>
        <dbReference type="ARBA" id="ARBA00022448"/>
    </source>
</evidence>
<dbReference type="EMBL" id="MU007073">
    <property type="protein sequence ID" value="KAF2424809.1"/>
    <property type="molecule type" value="Genomic_DNA"/>
</dbReference>
<dbReference type="GO" id="GO:0016020">
    <property type="term" value="C:membrane"/>
    <property type="evidence" value="ECO:0007669"/>
    <property type="project" value="UniProtKB-SubCell"/>
</dbReference>
<feature type="transmembrane region" description="Helical" evidence="6">
    <location>
        <begin position="433"/>
        <end position="454"/>
    </location>
</feature>
<keyword evidence="2" id="KW-0813">Transport</keyword>
<feature type="transmembrane region" description="Helical" evidence="6">
    <location>
        <begin position="79"/>
        <end position="99"/>
    </location>
</feature>
<evidence type="ECO:0000256" key="3">
    <source>
        <dbReference type="ARBA" id="ARBA00022692"/>
    </source>
</evidence>
<dbReference type="AlphaFoldDB" id="A0A9P4NK29"/>
<protein>
    <submittedName>
        <fullName evidence="8">MFS transporter</fullName>
    </submittedName>
</protein>
<dbReference type="Pfam" id="PF07690">
    <property type="entry name" value="MFS_1"/>
    <property type="match status" value="1"/>
</dbReference>
<feature type="transmembrane region" description="Helical" evidence="6">
    <location>
        <begin position="173"/>
        <end position="193"/>
    </location>
</feature>
<feature type="transmembrane region" description="Helical" evidence="6">
    <location>
        <begin position="205"/>
        <end position="228"/>
    </location>
</feature>
<organism evidence="8 9">
    <name type="scientific">Tothia fuscella</name>
    <dbReference type="NCBI Taxonomy" id="1048955"/>
    <lineage>
        <taxon>Eukaryota</taxon>
        <taxon>Fungi</taxon>
        <taxon>Dikarya</taxon>
        <taxon>Ascomycota</taxon>
        <taxon>Pezizomycotina</taxon>
        <taxon>Dothideomycetes</taxon>
        <taxon>Pleosporomycetidae</taxon>
        <taxon>Venturiales</taxon>
        <taxon>Cylindrosympodiaceae</taxon>
        <taxon>Tothia</taxon>
    </lineage>
</organism>
<evidence type="ECO:0000313" key="8">
    <source>
        <dbReference type="EMBL" id="KAF2424809.1"/>
    </source>
</evidence>
<sequence length="491" mass="54431">MNMDTAFDSKANAPISPHVSSSSTAVFAHDAQPLLHKIDIRILPILAWLYLLLLMDRVNIGNAKILGLEASLNMKDGDYGITISLLLLAQILFMVPANLTMRKISPSLWLGGLCVCWGKDAEGLITLGTGFVKTFAGLCVCRFFLGMIEGAYHSGFLYFMSMYYKRYELQRRFNIVFCGAILAGAISGLFAYACAQLDGRAGLEGWRWIFIVEGLITIASGISTIFVLPDWPNDGNFLQGEEKILLDNRLNEDVQEAKMDRFDAAALKLILSDWKIYCSSIMFFFSANSGYSLVFFLPTVLRGLGWTANRAQVMTIPVYVTAMVVTLITAWISDGIQHRFSFVLIGVAFGIIGYSILLVPGLPYNIQYMAIYFSAAGFYVAQPLLLIWATNNWAGHYKRAVATALITGLGNCGGFISSNVYREEDAPRYQLGFGFTLAGVVVIGIAGVVFFFGLRAENRKRSRGSRLHLLDLPEHDRDNLGDAHPDFRFSY</sequence>
<keyword evidence="5 6" id="KW-0472">Membrane</keyword>
<dbReference type="SUPFAM" id="SSF103473">
    <property type="entry name" value="MFS general substrate transporter"/>
    <property type="match status" value="1"/>
</dbReference>
<reference evidence="8" key="1">
    <citation type="journal article" date="2020" name="Stud. Mycol.">
        <title>101 Dothideomycetes genomes: a test case for predicting lifestyles and emergence of pathogens.</title>
        <authorList>
            <person name="Haridas S."/>
            <person name="Albert R."/>
            <person name="Binder M."/>
            <person name="Bloem J."/>
            <person name="Labutti K."/>
            <person name="Salamov A."/>
            <person name="Andreopoulos B."/>
            <person name="Baker S."/>
            <person name="Barry K."/>
            <person name="Bills G."/>
            <person name="Bluhm B."/>
            <person name="Cannon C."/>
            <person name="Castanera R."/>
            <person name="Culley D."/>
            <person name="Daum C."/>
            <person name="Ezra D."/>
            <person name="Gonzalez J."/>
            <person name="Henrissat B."/>
            <person name="Kuo A."/>
            <person name="Liang C."/>
            <person name="Lipzen A."/>
            <person name="Lutzoni F."/>
            <person name="Magnuson J."/>
            <person name="Mondo S."/>
            <person name="Nolan M."/>
            <person name="Ohm R."/>
            <person name="Pangilinan J."/>
            <person name="Park H.-J."/>
            <person name="Ramirez L."/>
            <person name="Alfaro M."/>
            <person name="Sun H."/>
            <person name="Tritt A."/>
            <person name="Yoshinaga Y."/>
            <person name="Zwiers L.-H."/>
            <person name="Turgeon B."/>
            <person name="Goodwin S."/>
            <person name="Spatafora J."/>
            <person name="Crous P."/>
            <person name="Grigoriev I."/>
        </authorList>
    </citation>
    <scope>NUCLEOTIDE SEQUENCE</scope>
    <source>
        <strain evidence="8">CBS 130266</strain>
    </source>
</reference>
<evidence type="ECO:0000256" key="5">
    <source>
        <dbReference type="ARBA" id="ARBA00023136"/>
    </source>
</evidence>
<feature type="transmembrane region" description="Helical" evidence="6">
    <location>
        <begin position="340"/>
        <end position="360"/>
    </location>
</feature>
<dbReference type="Proteomes" id="UP000800235">
    <property type="component" value="Unassembled WGS sequence"/>
</dbReference>
<feature type="transmembrane region" description="Helical" evidence="6">
    <location>
        <begin position="400"/>
        <end position="421"/>
    </location>
</feature>
<evidence type="ECO:0000256" key="6">
    <source>
        <dbReference type="SAM" id="Phobius"/>
    </source>
</evidence>
<feature type="transmembrane region" description="Helical" evidence="6">
    <location>
        <begin position="276"/>
        <end position="296"/>
    </location>
</feature>
<evidence type="ECO:0000313" key="9">
    <source>
        <dbReference type="Proteomes" id="UP000800235"/>
    </source>
</evidence>